<dbReference type="Gene3D" id="3.40.50.1820">
    <property type="entry name" value="alpha/beta hydrolase"/>
    <property type="match status" value="1"/>
</dbReference>
<evidence type="ECO:0000313" key="2">
    <source>
        <dbReference type="EMBL" id="SCG75371.1"/>
    </source>
</evidence>
<dbReference type="InterPro" id="IPR029058">
    <property type="entry name" value="AB_hydrolase_fold"/>
</dbReference>
<keyword evidence="3" id="KW-1185">Reference proteome</keyword>
<protein>
    <submittedName>
        <fullName evidence="2">Pimeloyl-ACP methyl ester carboxylesterase</fullName>
    </submittedName>
</protein>
<dbReference type="AlphaFoldDB" id="A0A1C5JYG3"/>
<dbReference type="GO" id="GO:0003824">
    <property type="term" value="F:catalytic activity"/>
    <property type="evidence" value="ECO:0007669"/>
    <property type="project" value="UniProtKB-ARBA"/>
</dbReference>
<dbReference type="EMBL" id="LT607753">
    <property type="protein sequence ID" value="SCG75371.1"/>
    <property type="molecule type" value="Genomic_DNA"/>
</dbReference>
<dbReference type="OrthoDB" id="3210164at2"/>
<dbReference type="Proteomes" id="UP000198215">
    <property type="component" value="Chromosome I"/>
</dbReference>
<evidence type="ECO:0000313" key="3">
    <source>
        <dbReference type="Proteomes" id="UP000198215"/>
    </source>
</evidence>
<feature type="domain" description="AB hydrolase-1" evidence="1">
    <location>
        <begin position="38"/>
        <end position="144"/>
    </location>
</feature>
<dbReference type="InterPro" id="IPR000073">
    <property type="entry name" value="AB_hydrolase_1"/>
</dbReference>
<organism evidence="2 3">
    <name type="scientific">Micromonospora coxensis</name>
    <dbReference type="NCBI Taxonomy" id="356852"/>
    <lineage>
        <taxon>Bacteria</taxon>
        <taxon>Bacillati</taxon>
        <taxon>Actinomycetota</taxon>
        <taxon>Actinomycetes</taxon>
        <taxon>Micromonosporales</taxon>
        <taxon>Micromonosporaceae</taxon>
        <taxon>Micromonospora</taxon>
    </lineage>
</organism>
<evidence type="ECO:0000259" key="1">
    <source>
        <dbReference type="Pfam" id="PF00561"/>
    </source>
</evidence>
<dbReference type="Pfam" id="PF00561">
    <property type="entry name" value="Abhydrolase_1"/>
    <property type="match status" value="1"/>
</dbReference>
<gene>
    <name evidence="2" type="ORF">GA0070614_5658</name>
</gene>
<dbReference type="RefSeq" id="WP_088978758.1">
    <property type="nucleotide sequence ID" value="NZ_LT607753.1"/>
</dbReference>
<reference evidence="3" key="1">
    <citation type="submission" date="2016-06" db="EMBL/GenBank/DDBJ databases">
        <authorList>
            <person name="Varghese N."/>
            <person name="Submissions Spin"/>
        </authorList>
    </citation>
    <scope>NUCLEOTIDE SEQUENCE [LARGE SCALE GENOMIC DNA]</scope>
    <source>
        <strain evidence="3">DSM 45161</strain>
    </source>
</reference>
<proteinExistence type="predicted"/>
<dbReference type="SUPFAM" id="SSF53474">
    <property type="entry name" value="alpha/beta-Hydrolases"/>
    <property type="match status" value="1"/>
</dbReference>
<sequence length="277" mass="28916">MSTTSTDNVTVGALAVPDGLLHYEVRGHGPLVALVAAPMDAGAFVPLAELLAVDHTVLTTDPRGINRSRLHDPHQDSTPQLRAEDLARLVAHLDAGPAAVLGSSGGAVTVLALAQAHPEAAHTVIAHEPPLVAILDDAEELLAREEDMIATYLSGDRLGAGRKFLAIANIALPEEVVLGMFGGEPEPQAAADEHFQYVHMVRGTIQFRPDVAALRAGPTRVVVGIGEDSTGEICDRTSRALAASLGVAPTMFPGGHIGFVEDPGTFAVRLREVLAQG</sequence>
<accession>A0A1C5JYG3</accession>
<name>A0A1C5JYG3_9ACTN</name>